<comment type="similarity">
    <text evidence="1">Belongs to the 'phage' integrase family.</text>
</comment>
<dbReference type="Gene3D" id="1.10.150.130">
    <property type="match status" value="1"/>
</dbReference>
<evidence type="ECO:0000259" key="5">
    <source>
        <dbReference type="PROSITE" id="PS51898"/>
    </source>
</evidence>
<dbReference type="Gene3D" id="3.30.160.390">
    <property type="entry name" value="Integrase, DNA-binding domain"/>
    <property type="match status" value="1"/>
</dbReference>
<organism evidence="6 7">
    <name type="scientific">Serratia marcescens</name>
    <dbReference type="NCBI Taxonomy" id="615"/>
    <lineage>
        <taxon>Bacteria</taxon>
        <taxon>Pseudomonadati</taxon>
        <taxon>Pseudomonadota</taxon>
        <taxon>Gammaproteobacteria</taxon>
        <taxon>Enterobacterales</taxon>
        <taxon>Yersiniaceae</taxon>
        <taxon>Serratia</taxon>
    </lineage>
</organism>
<keyword evidence="2" id="KW-0229">DNA integration</keyword>
<evidence type="ECO:0000313" key="7">
    <source>
        <dbReference type="Proteomes" id="UP000443014"/>
    </source>
</evidence>
<dbReference type="Pfam" id="PF00589">
    <property type="entry name" value="Phage_integrase"/>
    <property type="match status" value="1"/>
</dbReference>
<dbReference type="Pfam" id="PF13356">
    <property type="entry name" value="Arm-DNA-bind_3"/>
    <property type="match status" value="1"/>
</dbReference>
<evidence type="ECO:0000313" key="6">
    <source>
        <dbReference type="EMBL" id="MVF05445.1"/>
    </source>
</evidence>
<dbReference type="InterPro" id="IPR025166">
    <property type="entry name" value="Integrase_DNA_bind_dom"/>
</dbReference>
<reference evidence="6 7" key="1">
    <citation type="submission" date="2019-11" db="EMBL/GenBank/DDBJ databases">
        <title>Whole genome sequence of a plant growth promoting strain Serratia marcescens BTL07 isolated from the rhizoplane of Chili (Capsicum annuum).</title>
        <authorList>
            <person name="Dutta S."/>
            <person name="Khatun A."/>
            <person name="Gupta D.R."/>
            <person name="Surovy M.Z."/>
            <person name="Rahman M.M."/>
            <person name="Mahmud N.U."/>
            <person name="Emes R."/>
            <person name="Warry A."/>
            <person name="West H."/>
            <person name="Clarke M.L."/>
            <person name="Islam M.T."/>
        </authorList>
    </citation>
    <scope>NUCLEOTIDE SEQUENCE [LARGE SCALE GENOMIC DNA]</scope>
    <source>
        <strain evidence="6 7">BTL07</strain>
    </source>
</reference>
<dbReference type="GO" id="GO:0003677">
    <property type="term" value="F:DNA binding"/>
    <property type="evidence" value="ECO:0007669"/>
    <property type="project" value="UniProtKB-KW"/>
</dbReference>
<dbReference type="PANTHER" id="PTHR30629">
    <property type="entry name" value="PROPHAGE INTEGRASE"/>
    <property type="match status" value="1"/>
</dbReference>
<evidence type="ECO:0000256" key="4">
    <source>
        <dbReference type="ARBA" id="ARBA00023172"/>
    </source>
</evidence>
<dbReference type="PROSITE" id="PS51898">
    <property type="entry name" value="TYR_RECOMBINASE"/>
    <property type="match status" value="1"/>
</dbReference>
<dbReference type="InterPro" id="IPR010998">
    <property type="entry name" value="Integrase_recombinase_N"/>
</dbReference>
<dbReference type="SUPFAM" id="SSF56349">
    <property type="entry name" value="DNA breaking-rejoining enzymes"/>
    <property type="match status" value="1"/>
</dbReference>
<comment type="caution">
    <text evidence="6">The sequence shown here is derived from an EMBL/GenBank/DDBJ whole genome shotgun (WGS) entry which is preliminary data.</text>
</comment>
<dbReference type="RefSeq" id="WP_156866298.1">
    <property type="nucleotide sequence ID" value="NZ_WNKC01000004.1"/>
</dbReference>
<dbReference type="InterPro" id="IPR002104">
    <property type="entry name" value="Integrase_catalytic"/>
</dbReference>
<accession>A0ABD6HUC6</accession>
<gene>
    <name evidence="6" type="ORF">GMA22_19595</name>
</gene>
<dbReference type="GO" id="GO:0015074">
    <property type="term" value="P:DNA integration"/>
    <property type="evidence" value="ECO:0007669"/>
    <property type="project" value="UniProtKB-KW"/>
</dbReference>
<dbReference type="Proteomes" id="UP000443014">
    <property type="component" value="Unassembled WGS sequence"/>
</dbReference>
<dbReference type="InterPro" id="IPR038488">
    <property type="entry name" value="Integrase_DNA-bd_sf"/>
</dbReference>
<dbReference type="EMBL" id="WNKC01000004">
    <property type="protein sequence ID" value="MVF05445.1"/>
    <property type="molecule type" value="Genomic_DNA"/>
</dbReference>
<sequence length="407" mass="46823">MAGELNKLSDKRLRNLQGTPRQKIEFFADGAGLSAKLSKVGGISWVFTYRLVGAKLHRLTLGNYPDMSLKQARDSRDKCRSWLADGKDPKMQFNLTMEASLKPVTVKDALQYWITEYATDNRANVERHKAQLEKHIYPYIGGMALSDCETRYWLKCFDRIKRESPVAAGYIFQMCKQALKFCRVRRYAVSNHLDDLTIPDVGKKQQKRDRVLTDSEIGQLWNFSNSDELFSSYYSSLLVILIVFGCRSQEARLSEWKEWDLEQWLWTVPKEHSKSGEKIIRPVPVQLREFITELSSHNKQSGYLLGLVKKSEAVSQTGRNMHKRLNHAEPWTLHDLRRSFATKLNELGIAPHVVEQLLGHTMPGVMAIYNRSQYLPEKLDALNKWIDRLEVLAGNHENVILLKAGGK</sequence>
<dbReference type="PANTHER" id="PTHR30629:SF2">
    <property type="entry name" value="PROPHAGE INTEGRASE INTS-RELATED"/>
    <property type="match status" value="1"/>
</dbReference>
<proteinExistence type="inferred from homology"/>
<evidence type="ECO:0000256" key="1">
    <source>
        <dbReference type="ARBA" id="ARBA00008857"/>
    </source>
</evidence>
<dbReference type="Gene3D" id="1.10.443.10">
    <property type="entry name" value="Intergrase catalytic core"/>
    <property type="match status" value="1"/>
</dbReference>
<keyword evidence="3" id="KW-0238">DNA-binding</keyword>
<dbReference type="GO" id="GO:0006310">
    <property type="term" value="P:DNA recombination"/>
    <property type="evidence" value="ECO:0007669"/>
    <property type="project" value="UniProtKB-KW"/>
</dbReference>
<name>A0ABD6HUC6_SERMA</name>
<protein>
    <submittedName>
        <fullName evidence="6">Tyrosine-type recombinase/integrase</fullName>
    </submittedName>
</protein>
<dbReference type="AlphaFoldDB" id="A0ABD6HUC6"/>
<dbReference type="InterPro" id="IPR011010">
    <property type="entry name" value="DNA_brk_join_enz"/>
</dbReference>
<evidence type="ECO:0000256" key="3">
    <source>
        <dbReference type="ARBA" id="ARBA00023125"/>
    </source>
</evidence>
<feature type="domain" description="Tyr recombinase" evidence="5">
    <location>
        <begin position="207"/>
        <end position="384"/>
    </location>
</feature>
<dbReference type="CDD" id="cd00801">
    <property type="entry name" value="INT_P4_C"/>
    <property type="match status" value="1"/>
</dbReference>
<dbReference type="InterPro" id="IPR050808">
    <property type="entry name" value="Phage_Integrase"/>
</dbReference>
<keyword evidence="4" id="KW-0233">DNA recombination</keyword>
<dbReference type="InterPro" id="IPR013762">
    <property type="entry name" value="Integrase-like_cat_sf"/>
</dbReference>
<evidence type="ECO:0000256" key="2">
    <source>
        <dbReference type="ARBA" id="ARBA00022908"/>
    </source>
</evidence>